<sequence length="347" mass="38193">MAPMTRRRGLDTLTPSELMIEYYSQRASIPGTLLISEATSVSPRSAAQPNTPGLYTEEHIQGWKAVTDAVHAKGSYIFAQLWITGRAAKAGAVKRGAEIVSCSEIPAGPDSIVPRALREEEIYEFIDSFKQASINAVKAGFDGVELHGANGYLIDQFTQDVSNQRTDGWGGSIEKRSRFGVEVAKAVVEAIGADRVGYRISPWSTHQGMRMKDPIPQFTHLITELGKLKLAYLHIIEARVKGNADIESSESIDAFVEAWDNVTPVIVAGGYTGPSAQQTLDGKYKERDVLVGFGRNFVSNPDLPFRLQHGLAMTKYNRDLFYEVLQPQGYIDYETSIEFQQQSVAAA</sequence>
<reference evidence="2 3" key="1">
    <citation type="submission" date="2018-05" db="EMBL/GenBank/DDBJ databases">
        <title>Draft genome sequence of Scytalidium lignicola DSM 105466, a ubiquitous saprotrophic fungus.</title>
        <authorList>
            <person name="Buettner E."/>
            <person name="Gebauer A.M."/>
            <person name="Hofrichter M."/>
            <person name="Liers C."/>
            <person name="Kellner H."/>
        </authorList>
    </citation>
    <scope>NUCLEOTIDE SEQUENCE [LARGE SCALE GENOMIC DNA]</scope>
    <source>
        <strain evidence="2 3">DSM 105466</strain>
    </source>
</reference>
<dbReference type="CDD" id="cd02933">
    <property type="entry name" value="OYE_like_FMN"/>
    <property type="match status" value="1"/>
</dbReference>
<dbReference type="InterPro" id="IPR013785">
    <property type="entry name" value="Aldolase_TIM"/>
</dbReference>
<accession>A0A3E2HFF1</accession>
<proteinExistence type="predicted"/>
<dbReference type="GO" id="GO:0010181">
    <property type="term" value="F:FMN binding"/>
    <property type="evidence" value="ECO:0007669"/>
    <property type="project" value="InterPro"/>
</dbReference>
<protein>
    <recommendedName>
        <fullName evidence="1">NADH:flavin oxidoreductase/NADH oxidase N-terminal domain-containing protein</fullName>
    </recommendedName>
</protein>
<feature type="non-terminal residue" evidence="2">
    <location>
        <position position="1"/>
    </location>
</feature>
<evidence type="ECO:0000313" key="2">
    <source>
        <dbReference type="EMBL" id="RFU32129.1"/>
    </source>
</evidence>
<dbReference type="AlphaFoldDB" id="A0A3E2HFF1"/>
<feature type="non-terminal residue" evidence="2">
    <location>
        <position position="347"/>
    </location>
</feature>
<gene>
    <name evidence="2" type="ORF">B7463_g4232</name>
</gene>
<feature type="domain" description="NADH:flavin oxidoreductase/NADH oxidase N-terminal" evidence="1">
    <location>
        <begin position="1"/>
        <end position="312"/>
    </location>
</feature>
<keyword evidence="3" id="KW-1185">Reference proteome</keyword>
<dbReference type="PANTHER" id="PTHR22893:SF91">
    <property type="entry name" value="NADPH DEHYDROGENASE 2-RELATED"/>
    <property type="match status" value="1"/>
</dbReference>
<organism evidence="2 3">
    <name type="scientific">Scytalidium lignicola</name>
    <name type="common">Hyphomycete</name>
    <dbReference type="NCBI Taxonomy" id="5539"/>
    <lineage>
        <taxon>Eukaryota</taxon>
        <taxon>Fungi</taxon>
        <taxon>Dikarya</taxon>
        <taxon>Ascomycota</taxon>
        <taxon>Pezizomycotina</taxon>
        <taxon>Leotiomycetes</taxon>
        <taxon>Leotiomycetes incertae sedis</taxon>
        <taxon>Scytalidium</taxon>
    </lineage>
</organism>
<evidence type="ECO:0000259" key="1">
    <source>
        <dbReference type="Pfam" id="PF00724"/>
    </source>
</evidence>
<name>A0A3E2HFF1_SCYLI</name>
<dbReference type="Pfam" id="PF00724">
    <property type="entry name" value="Oxidored_FMN"/>
    <property type="match status" value="1"/>
</dbReference>
<dbReference type="InterPro" id="IPR001155">
    <property type="entry name" value="OxRdtase_FMN_N"/>
</dbReference>
<dbReference type="OrthoDB" id="276546at2759"/>
<comment type="caution">
    <text evidence="2">The sequence shown here is derived from an EMBL/GenBank/DDBJ whole genome shotgun (WGS) entry which is preliminary data.</text>
</comment>
<dbReference type="OMA" id="MIGFGRP"/>
<evidence type="ECO:0000313" key="3">
    <source>
        <dbReference type="Proteomes" id="UP000258309"/>
    </source>
</evidence>
<dbReference type="PANTHER" id="PTHR22893">
    <property type="entry name" value="NADH OXIDOREDUCTASE-RELATED"/>
    <property type="match status" value="1"/>
</dbReference>
<dbReference type="EMBL" id="NCSJ02000061">
    <property type="protein sequence ID" value="RFU32129.1"/>
    <property type="molecule type" value="Genomic_DNA"/>
</dbReference>
<dbReference type="GO" id="GO:0003959">
    <property type="term" value="F:NADPH dehydrogenase activity"/>
    <property type="evidence" value="ECO:0007669"/>
    <property type="project" value="TreeGrafter"/>
</dbReference>
<dbReference type="Gene3D" id="3.20.20.70">
    <property type="entry name" value="Aldolase class I"/>
    <property type="match status" value="1"/>
</dbReference>
<dbReference type="STRING" id="5539.A0A3E2HFF1"/>
<dbReference type="SUPFAM" id="SSF51395">
    <property type="entry name" value="FMN-linked oxidoreductases"/>
    <property type="match status" value="1"/>
</dbReference>
<dbReference type="Proteomes" id="UP000258309">
    <property type="component" value="Unassembled WGS sequence"/>
</dbReference>
<dbReference type="InterPro" id="IPR045247">
    <property type="entry name" value="Oye-like"/>
</dbReference>